<dbReference type="Proteomes" id="UP000051952">
    <property type="component" value="Unassembled WGS sequence"/>
</dbReference>
<evidence type="ECO:0000256" key="1">
    <source>
        <dbReference type="SAM" id="MobiDB-lite"/>
    </source>
</evidence>
<dbReference type="OMA" id="RVRCAEQ"/>
<name>A0A0S4JQK8_BODSA</name>
<keyword evidence="3" id="KW-1185">Reference proteome</keyword>
<evidence type="ECO:0008006" key="4">
    <source>
        <dbReference type="Google" id="ProtNLM"/>
    </source>
</evidence>
<evidence type="ECO:0000313" key="2">
    <source>
        <dbReference type="EMBL" id="CUG91334.1"/>
    </source>
</evidence>
<dbReference type="EMBL" id="CYKH01001907">
    <property type="protein sequence ID" value="CUG91334.1"/>
    <property type="molecule type" value="Genomic_DNA"/>
</dbReference>
<dbReference type="OrthoDB" id="244029at2759"/>
<proteinExistence type="predicted"/>
<gene>
    <name evidence="2" type="ORF">BSAL_31370</name>
</gene>
<accession>A0A0S4JQK8</accession>
<reference evidence="3" key="1">
    <citation type="submission" date="2015-09" db="EMBL/GenBank/DDBJ databases">
        <authorList>
            <consortium name="Pathogen Informatics"/>
        </authorList>
    </citation>
    <scope>NUCLEOTIDE SEQUENCE [LARGE SCALE GENOMIC DNA]</scope>
    <source>
        <strain evidence="3">Lake Konstanz</strain>
    </source>
</reference>
<feature type="region of interest" description="Disordered" evidence="1">
    <location>
        <begin position="1"/>
        <end position="23"/>
    </location>
</feature>
<protein>
    <recommendedName>
        <fullName evidence="4">Band 7 domain-containing protein</fullName>
    </recommendedName>
</protein>
<dbReference type="AlphaFoldDB" id="A0A0S4JQK8"/>
<sequence length="263" mass="28132">MGRKSTSSLPIAPTKSQEPPASSLPGSLTPLLVICAAAAVGWKLYKTCVVRVAPDVLTVVYDTRRRSILTSSAVPSDGVPASTPKGHKSFSANPLFWCLRYACRPRSSSFLIAPPSLGMYQVFRIPRSALSAAQGIRVKCSVEDVIVRDGTVKMILTACGYVDARELDRYLAVVGPSPPMEAMARCVSDVLQDSFNVTLERNVGLQVTAGLLLDTSKWAAGGALMEAFYSKLRARMVTDCCVVLRDVVVEAVELVSSASAMLS</sequence>
<organism evidence="2 3">
    <name type="scientific">Bodo saltans</name>
    <name type="common">Flagellated protozoan</name>
    <dbReference type="NCBI Taxonomy" id="75058"/>
    <lineage>
        <taxon>Eukaryota</taxon>
        <taxon>Discoba</taxon>
        <taxon>Euglenozoa</taxon>
        <taxon>Kinetoplastea</taxon>
        <taxon>Metakinetoplastina</taxon>
        <taxon>Eubodonida</taxon>
        <taxon>Bodonidae</taxon>
        <taxon>Bodo</taxon>
    </lineage>
</organism>
<evidence type="ECO:0000313" key="3">
    <source>
        <dbReference type="Proteomes" id="UP000051952"/>
    </source>
</evidence>
<dbReference type="VEuPathDB" id="TriTrypDB:BSAL_31370"/>